<dbReference type="Proteomes" id="UP000054270">
    <property type="component" value="Unassembled WGS sequence"/>
</dbReference>
<dbReference type="OrthoDB" id="194358at2759"/>
<dbReference type="Gene3D" id="3.40.50.300">
    <property type="entry name" value="P-loop containing nucleotide triphosphate hydrolases"/>
    <property type="match status" value="1"/>
</dbReference>
<gene>
    <name evidence="4" type="ORF">HYPSUDRAFT_763421</name>
</gene>
<evidence type="ECO:0000259" key="3">
    <source>
        <dbReference type="Pfam" id="PF24883"/>
    </source>
</evidence>
<sequence>MGKKRRGRGPRAQQHPGGFFEQANNTVINGGTFTSVNSSVHTQRNGFDILQEHVAATAFHNSKQRLDPPHCQENTRRAVLEHLFGWIVGNVPRSTWIAWLNGAAGSGKSAICQSITEMCIQHGVKVVSFFFFRTDSTRNTIDPLVATLAYQIIQLLPETKVDITQSIESNPLIFEQSLETQLEVLIAAPLRHLRMRDASWQLFLVLDGVDECDGIENQRNLIRAISRLLLPKDLPLGALFGTRRENPILMAFTSLEVDENLYQLSLDNHYQTEEDICPFLNDSFPEIKRTHPFRQRLPPDWPVPAHIQEIIEKSSGQFIYASVVIHFLADPSSNPITQLDIVRGIRASGRATPFAQLDALYHHLFSQINDLPFALDLLAYAIFGSRKIADLKLIFQVTEDDIQSLLAPLTAVLFCDLENDLIVFRHASLPDFLCDKKRSQECCISTFGTRLSTLWFATAASGRFKNLPKENQAWHIISLLTQAEASAELLASVEAYTPSQTHSAFGLSFFAKHFLTTVGFLDFGDDGRTYDTFLREIVRYTKEEFPENLTYLENEHEISEKIAQMQYKQGQKATEEYTVGIRKLAWH</sequence>
<dbReference type="PANTHER" id="PTHR10039:SF17">
    <property type="entry name" value="FUNGAL STAND N-TERMINAL GOODBYE DOMAIN-CONTAINING PROTEIN-RELATED"/>
    <property type="match status" value="1"/>
</dbReference>
<dbReference type="SUPFAM" id="SSF52540">
    <property type="entry name" value="P-loop containing nucleoside triphosphate hydrolases"/>
    <property type="match status" value="1"/>
</dbReference>
<dbReference type="Pfam" id="PF24883">
    <property type="entry name" value="NPHP3_N"/>
    <property type="match status" value="1"/>
</dbReference>
<dbReference type="PANTHER" id="PTHR10039">
    <property type="entry name" value="AMELOGENIN"/>
    <property type="match status" value="1"/>
</dbReference>
<keyword evidence="1" id="KW-0677">Repeat</keyword>
<reference evidence="5" key="1">
    <citation type="submission" date="2014-04" db="EMBL/GenBank/DDBJ databases">
        <title>Evolutionary Origins and Diversification of the Mycorrhizal Mutualists.</title>
        <authorList>
            <consortium name="DOE Joint Genome Institute"/>
            <consortium name="Mycorrhizal Genomics Consortium"/>
            <person name="Kohler A."/>
            <person name="Kuo A."/>
            <person name="Nagy L.G."/>
            <person name="Floudas D."/>
            <person name="Copeland A."/>
            <person name="Barry K.W."/>
            <person name="Cichocki N."/>
            <person name="Veneault-Fourrey C."/>
            <person name="LaButti K."/>
            <person name="Lindquist E.A."/>
            <person name="Lipzen A."/>
            <person name="Lundell T."/>
            <person name="Morin E."/>
            <person name="Murat C."/>
            <person name="Riley R."/>
            <person name="Ohm R."/>
            <person name="Sun H."/>
            <person name="Tunlid A."/>
            <person name="Henrissat B."/>
            <person name="Grigoriev I.V."/>
            <person name="Hibbett D.S."/>
            <person name="Martin F."/>
        </authorList>
    </citation>
    <scope>NUCLEOTIDE SEQUENCE [LARGE SCALE GENOMIC DNA]</scope>
    <source>
        <strain evidence="5">FD-334 SS-4</strain>
    </source>
</reference>
<evidence type="ECO:0000313" key="4">
    <source>
        <dbReference type="EMBL" id="KJA20931.1"/>
    </source>
</evidence>
<feature type="domain" description="Nephrocystin 3-like N-terminal" evidence="3">
    <location>
        <begin position="93"/>
        <end position="230"/>
    </location>
</feature>
<evidence type="ECO:0000256" key="2">
    <source>
        <dbReference type="SAM" id="MobiDB-lite"/>
    </source>
</evidence>
<feature type="region of interest" description="Disordered" evidence="2">
    <location>
        <begin position="1"/>
        <end position="21"/>
    </location>
</feature>
<organism evidence="4 5">
    <name type="scientific">Hypholoma sublateritium (strain FD-334 SS-4)</name>
    <dbReference type="NCBI Taxonomy" id="945553"/>
    <lineage>
        <taxon>Eukaryota</taxon>
        <taxon>Fungi</taxon>
        <taxon>Dikarya</taxon>
        <taxon>Basidiomycota</taxon>
        <taxon>Agaricomycotina</taxon>
        <taxon>Agaricomycetes</taxon>
        <taxon>Agaricomycetidae</taxon>
        <taxon>Agaricales</taxon>
        <taxon>Agaricineae</taxon>
        <taxon>Strophariaceae</taxon>
        <taxon>Hypholoma</taxon>
    </lineage>
</organism>
<evidence type="ECO:0000256" key="1">
    <source>
        <dbReference type="ARBA" id="ARBA00022737"/>
    </source>
</evidence>
<proteinExistence type="predicted"/>
<name>A0A0D2NWQ2_HYPSF</name>
<evidence type="ECO:0000313" key="5">
    <source>
        <dbReference type="Proteomes" id="UP000054270"/>
    </source>
</evidence>
<protein>
    <recommendedName>
        <fullName evidence="3">Nephrocystin 3-like N-terminal domain-containing protein</fullName>
    </recommendedName>
</protein>
<keyword evidence="5" id="KW-1185">Reference proteome</keyword>
<dbReference type="EMBL" id="KN817562">
    <property type="protein sequence ID" value="KJA20931.1"/>
    <property type="molecule type" value="Genomic_DNA"/>
</dbReference>
<dbReference type="InterPro" id="IPR056884">
    <property type="entry name" value="NPHP3-like_N"/>
</dbReference>
<dbReference type="InterPro" id="IPR027417">
    <property type="entry name" value="P-loop_NTPase"/>
</dbReference>
<accession>A0A0D2NWQ2</accession>
<dbReference type="AlphaFoldDB" id="A0A0D2NWQ2"/>